<proteinExistence type="predicted"/>
<dbReference type="EMBL" id="MFLL01000002">
    <property type="protein sequence ID" value="OGG70610.1"/>
    <property type="molecule type" value="Genomic_DNA"/>
</dbReference>
<name>A0A1F6EAL2_9BACT</name>
<dbReference type="PANTHER" id="PTHR35458:SF8">
    <property type="entry name" value="SLR0650 PROTEIN"/>
    <property type="match status" value="1"/>
</dbReference>
<organism evidence="2 3">
    <name type="scientific">Candidatus Kaiserbacteria bacterium RIFCSPHIGHO2_02_FULL_55_25</name>
    <dbReference type="NCBI Taxonomy" id="1798498"/>
    <lineage>
        <taxon>Bacteria</taxon>
        <taxon>Candidatus Kaiseribacteriota</taxon>
    </lineage>
</organism>
<feature type="domain" description="NYN" evidence="1">
    <location>
        <begin position="4"/>
        <end position="169"/>
    </location>
</feature>
<reference evidence="2 3" key="1">
    <citation type="journal article" date="2016" name="Nat. Commun.">
        <title>Thousands of microbial genomes shed light on interconnected biogeochemical processes in an aquifer system.</title>
        <authorList>
            <person name="Anantharaman K."/>
            <person name="Brown C.T."/>
            <person name="Hug L.A."/>
            <person name="Sharon I."/>
            <person name="Castelle C.J."/>
            <person name="Probst A.J."/>
            <person name="Thomas B.C."/>
            <person name="Singh A."/>
            <person name="Wilkins M.J."/>
            <person name="Karaoz U."/>
            <person name="Brodie E.L."/>
            <person name="Williams K.H."/>
            <person name="Hubbard S.S."/>
            <person name="Banfield J.F."/>
        </authorList>
    </citation>
    <scope>NUCLEOTIDE SEQUENCE [LARGE SCALE GENOMIC DNA]</scope>
</reference>
<dbReference type="AlphaFoldDB" id="A0A1F6EAL2"/>
<dbReference type="Gene3D" id="3.40.50.1010">
    <property type="entry name" value="5'-nuclease"/>
    <property type="match status" value="1"/>
</dbReference>
<gene>
    <name evidence="2" type="ORF">A3C20_01180</name>
</gene>
<comment type="caution">
    <text evidence="2">The sequence shown here is derived from an EMBL/GenBank/DDBJ whole genome shotgun (WGS) entry which is preliminary data.</text>
</comment>
<evidence type="ECO:0000313" key="2">
    <source>
        <dbReference type="EMBL" id="OGG70610.1"/>
    </source>
</evidence>
<dbReference type="Pfam" id="PF01936">
    <property type="entry name" value="NYN"/>
    <property type="match status" value="1"/>
</dbReference>
<dbReference type="InterPro" id="IPR047140">
    <property type="entry name" value="LabA"/>
</dbReference>
<dbReference type="GO" id="GO:0004540">
    <property type="term" value="F:RNA nuclease activity"/>
    <property type="evidence" value="ECO:0007669"/>
    <property type="project" value="InterPro"/>
</dbReference>
<evidence type="ECO:0000313" key="3">
    <source>
        <dbReference type="Proteomes" id="UP000176914"/>
    </source>
</evidence>
<protein>
    <recommendedName>
        <fullName evidence="1">NYN domain-containing protein</fullName>
    </recommendedName>
</protein>
<sequence length="199" mass="22552">MGTILLIDGENFKGKIKSVFLSAGKSRPVWHEYNFQGLLDKVLEGFEINRRLVYFARIKEHDDSKEKSKQLIEEQRLLKTHLENQGFEVVLSGRVRGQMEDGPKGKKVLVFKEKGVDVKIAVDMVTCACDKTFDQIILGSSDSDLQPAIYETRNRGVSCTYLGFENQPNKGLTYTTSKTVLIRDSEVLEYEKTQPTLLG</sequence>
<accession>A0A1F6EAL2</accession>
<dbReference type="InterPro" id="IPR021139">
    <property type="entry name" value="NYN"/>
</dbReference>
<evidence type="ECO:0000259" key="1">
    <source>
        <dbReference type="Pfam" id="PF01936"/>
    </source>
</evidence>
<dbReference type="Proteomes" id="UP000176914">
    <property type="component" value="Unassembled WGS sequence"/>
</dbReference>
<dbReference type="PANTHER" id="PTHR35458">
    <property type="entry name" value="SLR0755 PROTEIN"/>
    <property type="match status" value="1"/>
</dbReference>